<dbReference type="PANTHER" id="PTHR30203">
    <property type="entry name" value="OUTER MEMBRANE CATION EFFLUX PROTEIN"/>
    <property type="match status" value="1"/>
</dbReference>
<protein>
    <submittedName>
        <fullName evidence="3">RND transporter</fullName>
    </submittedName>
</protein>
<dbReference type="InterPro" id="IPR003423">
    <property type="entry name" value="OMP_efflux"/>
</dbReference>
<dbReference type="EMBL" id="BMXA01000008">
    <property type="protein sequence ID" value="GHA20299.1"/>
    <property type="molecule type" value="Genomic_DNA"/>
</dbReference>
<keyword evidence="2" id="KW-1134">Transmembrane beta strand</keyword>
<reference evidence="3" key="1">
    <citation type="journal article" date="2014" name="Int. J. Syst. Evol. Microbiol.">
        <title>Complete genome sequence of Corynebacterium casei LMG S-19264T (=DSM 44701T), isolated from a smear-ripened cheese.</title>
        <authorList>
            <consortium name="US DOE Joint Genome Institute (JGI-PGF)"/>
            <person name="Walter F."/>
            <person name="Albersmeier A."/>
            <person name="Kalinowski J."/>
            <person name="Ruckert C."/>
        </authorList>
    </citation>
    <scope>NUCLEOTIDE SEQUENCE</scope>
    <source>
        <strain evidence="3">KCTC 12711</strain>
    </source>
</reference>
<evidence type="ECO:0000313" key="3">
    <source>
        <dbReference type="EMBL" id="GHA20299.1"/>
    </source>
</evidence>
<dbReference type="SUPFAM" id="SSF56954">
    <property type="entry name" value="Outer membrane efflux proteins (OEP)"/>
    <property type="match status" value="1"/>
</dbReference>
<comment type="subcellular location">
    <subcellularLocation>
        <location evidence="2">Cell outer membrane</location>
        <topology evidence="2">Lipid-anchor</topology>
    </subcellularLocation>
</comment>
<dbReference type="PANTHER" id="PTHR30203:SF25">
    <property type="entry name" value="OUTER MEMBRANE PROTEIN-RELATED"/>
    <property type="match status" value="1"/>
</dbReference>
<dbReference type="Proteomes" id="UP000614811">
    <property type="component" value="Unassembled WGS sequence"/>
</dbReference>
<accession>A0A918VT39</accession>
<evidence type="ECO:0000313" key="4">
    <source>
        <dbReference type="Proteomes" id="UP000614811"/>
    </source>
</evidence>
<dbReference type="PROSITE" id="PS51257">
    <property type="entry name" value="PROKAR_LIPOPROTEIN"/>
    <property type="match status" value="1"/>
</dbReference>
<keyword evidence="2" id="KW-0449">Lipoprotein</keyword>
<dbReference type="Gene3D" id="2.20.200.10">
    <property type="entry name" value="Outer membrane efflux proteins (OEP)"/>
    <property type="match status" value="1"/>
</dbReference>
<keyword evidence="2" id="KW-0472">Membrane</keyword>
<dbReference type="Gene3D" id="1.20.1600.10">
    <property type="entry name" value="Outer membrane efflux proteins (OEP)"/>
    <property type="match status" value="1"/>
</dbReference>
<proteinExistence type="inferred from homology"/>
<gene>
    <name evidence="3" type="ORF">GCM10008090_32870</name>
</gene>
<dbReference type="AlphaFoldDB" id="A0A918VT39"/>
<dbReference type="InterPro" id="IPR010131">
    <property type="entry name" value="MdtP/NodT-like"/>
</dbReference>
<dbReference type="GO" id="GO:0009279">
    <property type="term" value="C:cell outer membrane"/>
    <property type="evidence" value="ECO:0007669"/>
    <property type="project" value="UniProtKB-SubCell"/>
</dbReference>
<keyword evidence="2" id="KW-0564">Palmitate</keyword>
<keyword evidence="4" id="KW-1185">Reference proteome</keyword>
<reference evidence="3" key="2">
    <citation type="submission" date="2020-09" db="EMBL/GenBank/DDBJ databases">
        <authorList>
            <person name="Sun Q."/>
            <person name="Kim S."/>
        </authorList>
    </citation>
    <scope>NUCLEOTIDE SEQUENCE</scope>
    <source>
        <strain evidence="3">KCTC 12711</strain>
    </source>
</reference>
<name>A0A918VT39_9GAMM</name>
<comment type="caution">
    <text evidence="3">The sequence shown here is derived from an EMBL/GenBank/DDBJ whole genome shotgun (WGS) entry which is preliminary data.</text>
</comment>
<dbReference type="NCBIfam" id="TIGR01845">
    <property type="entry name" value="outer_NodT"/>
    <property type="match status" value="1"/>
</dbReference>
<organism evidence="3 4">
    <name type="scientific">Arenicella chitinivorans</name>
    <dbReference type="NCBI Taxonomy" id="1329800"/>
    <lineage>
        <taxon>Bacteria</taxon>
        <taxon>Pseudomonadati</taxon>
        <taxon>Pseudomonadota</taxon>
        <taxon>Gammaproteobacteria</taxon>
        <taxon>Arenicellales</taxon>
        <taxon>Arenicellaceae</taxon>
        <taxon>Arenicella</taxon>
    </lineage>
</organism>
<feature type="chain" id="PRO_5038171181" evidence="2">
    <location>
        <begin position="28"/>
        <end position="483"/>
    </location>
</feature>
<keyword evidence="2" id="KW-0812">Transmembrane</keyword>
<feature type="signal peptide" evidence="2">
    <location>
        <begin position="1"/>
        <end position="27"/>
    </location>
</feature>
<dbReference type="GO" id="GO:0015562">
    <property type="term" value="F:efflux transmembrane transporter activity"/>
    <property type="evidence" value="ECO:0007669"/>
    <property type="project" value="InterPro"/>
</dbReference>
<dbReference type="RefSeq" id="WP_189402801.1">
    <property type="nucleotide sequence ID" value="NZ_BMXA01000008.1"/>
</dbReference>
<comment type="similarity">
    <text evidence="1 2">Belongs to the outer membrane factor (OMF) (TC 1.B.17) family.</text>
</comment>
<dbReference type="Pfam" id="PF02321">
    <property type="entry name" value="OEP"/>
    <property type="match status" value="2"/>
</dbReference>
<keyword evidence="2" id="KW-0732">Signal</keyword>
<evidence type="ECO:0000256" key="1">
    <source>
        <dbReference type="ARBA" id="ARBA00007613"/>
    </source>
</evidence>
<sequence>MMKSQINRSRVLLAASLILLLTGCANLKSTHDTENVLNSIAVPTSYSTPGLSTLSTLDDDQNQAFTQWWTKLNDPQLTQLIEQALALNYSLAAARASLEEAYALLGFERLGHYPQVQSNASATREKSSQDVRLAGAPAISETYSAGFDASWELDVFGSVRNRVKAAKASLAEREANLRALQISIAAETAKAYIDLRGAQHQLAVGQANAANLRETLALTNRLMEIGRGDQLDVSRAQAQLSLVEASLPGQTANITLALNRLSVLTGEHNGDLRTLLAEPKPLPTVQPIHEVVAPETLIRHRPDIQQAEQALAAAIARYNVRVADLYPRITFNGGLGYLSTELDRLGEVETETYRFGPSIHWAALDLGRVQAQIRAADARTQAELANFKRQVLRALEDTDNALQLFTQEEIRRTKLIDALNASQRSADIARKKYQLGAENFLSVLVAERERLNVSAQLAASDTKVLQDLIVVYKNLSGGWIAMN</sequence>
<evidence type="ECO:0000256" key="2">
    <source>
        <dbReference type="RuleBase" id="RU362097"/>
    </source>
</evidence>